<evidence type="ECO:0000256" key="4">
    <source>
        <dbReference type="ARBA" id="ARBA00023136"/>
    </source>
</evidence>
<evidence type="ECO:0000256" key="3">
    <source>
        <dbReference type="ARBA" id="ARBA00022989"/>
    </source>
</evidence>
<dbReference type="EMBL" id="HBHY01020057">
    <property type="protein sequence ID" value="CAE0150552.1"/>
    <property type="molecule type" value="Transcribed_RNA"/>
</dbReference>
<sequence length="276" mass="30223">MRVMTAPIKSVSFTDFFLADQLTSQATAISDAVIATGLAHESGITRAVAGACPHWFRLWQCVRRFRDARLVARARDGVVTRWHAISHLINGGKYLTSIAAIATRLLAARRVLPWPLATTLGVLSALYSLLWDLTMDWRILSIQTFCCPAGGKSKVGCYLFPLRFALMPREGCVQARWKYAAAALLDAMLRYVWLMAAVPAAPMGDAFSEQARVSIFAALEILRRSVWNVLRVENEQSANAGSYRAVGVETFGAELQLGDAFAAPSSESLQLSIEGL</sequence>
<dbReference type="InterPro" id="IPR004342">
    <property type="entry name" value="EXS_C"/>
</dbReference>
<protein>
    <recommendedName>
        <fullName evidence="5">EXS domain-containing protein</fullName>
    </recommendedName>
</protein>
<evidence type="ECO:0000256" key="2">
    <source>
        <dbReference type="ARBA" id="ARBA00022692"/>
    </source>
</evidence>
<evidence type="ECO:0000256" key="1">
    <source>
        <dbReference type="ARBA" id="ARBA00004141"/>
    </source>
</evidence>
<name>A0A7S3FIA3_9VIRI</name>
<comment type="subcellular location">
    <subcellularLocation>
        <location evidence="1">Membrane</location>
        <topology evidence="1">Multi-pass membrane protein</topology>
    </subcellularLocation>
</comment>
<organism evidence="6">
    <name type="scientific">Prasinoderma singulare</name>
    <dbReference type="NCBI Taxonomy" id="676789"/>
    <lineage>
        <taxon>Eukaryota</taxon>
        <taxon>Viridiplantae</taxon>
        <taxon>Prasinodermophyta</taxon>
        <taxon>Prasinodermophyceae</taxon>
        <taxon>Prasinodermales</taxon>
        <taxon>Prasinodermaceae</taxon>
        <taxon>Prasinoderma</taxon>
    </lineage>
</organism>
<feature type="domain" description="EXS" evidence="5">
    <location>
        <begin position="37"/>
        <end position="263"/>
    </location>
</feature>
<dbReference type="GO" id="GO:0016020">
    <property type="term" value="C:membrane"/>
    <property type="evidence" value="ECO:0007669"/>
    <property type="project" value="UniProtKB-SubCell"/>
</dbReference>
<dbReference type="AlphaFoldDB" id="A0A7S3FIA3"/>
<dbReference type="PANTHER" id="PTHR10783">
    <property type="entry name" value="XENOTROPIC AND POLYTROPIC RETROVIRUS RECEPTOR 1-RELATED"/>
    <property type="match status" value="1"/>
</dbReference>
<dbReference type="Pfam" id="PF03124">
    <property type="entry name" value="EXS"/>
    <property type="match status" value="1"/>
</dbReference>
<gene>
    <name evidence="6" type="ORF">PSIN1315_LOCUS12823</name>
</gene>
<evidence type="ECO:0000259" key="5">
    <source>
        <dbReference type="PROSITE" id="PS51380"/>
    </source>
</evidence>
<keyword evidence="2" id="KW-0812">Transmembrane</keyword>
<evidence type="ECO:0000313" key="6">
    <source>
        <dbReference type="EMBL" id="CAE0150552.1"/>
    </source>
</evidence>
<reference evidence="6" key="1">
    <citation type="submission" date="2021-01" db="EMBL/GenBank/DDBJ databases">
        <authorList>
            <person name="Corre E."/>
            <person name="Pelletier E."/>
            <person name="Niang G."/>
            <person name="Scheremetjew M."/>
            <person name="Finn R."/>
            <person name="Kale V."/>
            <person name="Holt S."/>
            <person name="Cochrane G."/>
            <person name="Meng A."/>
            <person name="Brown T."/>
            <person name="Cohen L."/>
        </authorList>
    </citation>
    <scope>NUCLEOTIDE SEQUENCE</scope>
    <source>
        <strain evidence="6">RCC927</strain>
    </source>
</reference>
<proteinExistence type="predicted"/>
<dbReference type="PROSITE" id="PS51380">
    <property type="entry name" value="EXS"/>
    <property type="match status" value="1"/>
</dbReference>
<accession>A0A7S3FIA3</accession>
<keyword evidence="4" id="KW-0472">Membrane</keyword>
<keyword evidence="3" id="KW-1133">Transmembrane helix</keyword>